<feature type="domain" description="Aldehyde dehydrogenase" evidence="9">
    <location>
        <begin position="11"/>
        <end position="430"/>
    </location>
</feature>
<dbReference type="Pfam" id="PF00171">
    <property type="entry name" value="Aldedh"/>
    <property type="match status" value="1"/>
</dbReference>
<dbReference type="InterPro" id="IPR012394">
    <property type="entry name" value="Aldehyde_DH_NAD(P)"/>
</dbReference>
<dbReference type="InterPro" id="IPR029510">
    <property type="entry name" value="Ald_DH_CS_GLU"/>
</dbReference>
<evidence type="ECO:0000256" key="7">
    <source>
        <dbReference type="RuleBase" id="RU003345"/>
    </source>
</evidence>
<evidence type="ECO:0000256" key="4">
    <source>
        <dbReference type="PIRNR" id="PIRNR036492"/>
    </source>
</evidence>
<evidence type="ECO:0000256" key="5">
    <source>
        <dbReference type="PIRSR" id="PIRSR036492-1"/>
    </source>
</evidence>
<evidence type="ECO:0000313" key="11">
    <source>
        <dbReference type="Proteomes" id="UP001516400"/>
    </source>
</evidence>
<dbReference type="SUPFAM" id="SSF53720">
    <property type="entry name" value="ALDH-like"/>
    <property type="match status" value="1"/>
</dbReference>
<dbReference type="PROSITE" id="PS00687">
    <property type="entry name" value="ALDEHYDE_DEHYDR_GLU"/>
    <property type="match status" value="1"/>
</dbReference>
<evidence type="ECO:0000256" key="1">
    <source>
        <dbReference type="ARBA" id="ARBA00009986"/>
    </source>
</evidence>
<reference evidence="10 11" key="1">
    <citation type="journal article" date="2021" name="BMC Biol.">
        <title>Horizontally acquired antibacterial genes associated with adaptive radiation of ladybird beetles.</title>
        <authorList>
            <person name="Li H.S."/>
            <person name="Tang X.F."/>
            <person name="Huang Y.H."/>
            <person name="Xu Z.Y."/>
            <person name="Chen M.L."/>
            <person name="Du X.Y."/>
            <person name="Qiu B.Y."/>
            <person name="Chen P.T."/>
            <person name="Zhang W."/>
            <person name="Slipinski A."/>
            <person name="Escalona H.E."/>
            <person name="Waterhouse R.M."/>
            <person name="Zwick A."/>
            <person name="Pang H."/>
        </authorList>
    </citation>
    <scope>NUCLEOTIDE SEQUENCE [LARGE SCALE GENOMIC DNA]</scope>
    <source>
        <strain evidence="10">SYSU2018</strain>
    </source>
</reference>
<dbReference type="EMBL" id="JABFTP020000062">
    <property type="protein sequence ID" value="KAL3273359.1"/>
    <property type="molecule type" value="Genomic_DNA"/>
</dbReference>
<feature type="active site" evidence="5 6">
    <location>
        <position position="213"/>
    </location>
</feature>
<dbReference type="InterPro" id="IPR016161">
    <property type="entry name" value="Ald_DH/histidinol_DH"/>
</dbReference>
<keyword evidence="8" id="KW-1133">Transmembrane helix</keyword>
<sequence length="499" mass="56145">MSETKHPKEIISLLRNSFDSGKTKPVEYRIQQIKNLRRLYVENQEKMIQALASDLHKSRQESIVMELQFNMYDLDNILANIIEWVKPETPQKTIVNLLDKLSIYNDPYGVVLVIGAWNYPFQLLLSPVAGAIAAGNCVILKPSELAVACSKLIAELIPKYLDPDCYQIYTGGPKETTLLLKEKFDYIFFTGSPSVGKIIHKAAAENLTPVTLELGGKSPVYIDNSVDLEIAVKRILWGKFTNAGQTCVAPDYILCSKEVERKFVEVSDKVLKQWYGDDPSKSPDFGRIITDAHFQRITKFLSNGTVAIGGKTISSERYISPTILIDVNPSDLVMLDEIFGPVLPIVNINNLYDAINFINKRDKPLAMYVFSRRKKDINLLIQNTSCGGIAVNDTIMHLTVDTLPFGGVGNSGMGNYHGKYTFDTFTHKKSCLYKDMGYIGEKLGESRYPPFNDTKIAFLNFLLKGRGHLSFNFVRYFFAFGLGAIAMYLYNNQILIKKS</sequence>
<evidence type="ECO:0000256" key="3">
    <source>
        <dbReference type="ARBA" id="ARBA00023027"/>
    </source>
</evidence>
<protein>
    <recommendedName>
        <fullName evidence="4">Aldehyde dehydrogenase</fullName>
    </recommendedName>
</protein>
<dbReference type="CDD" id="cd07132">
    <property type="entry name" value="ALDH_F3AB"/>
    <property type="match status" value="1"/>
</dbReference>
<dbReference type="PANTHER" id="PTHR43570:SF16">
    <property type="entry name" value="ALDEHYDE DEHYDROGENASE TYPE III, ISOFORM Q"/>
    <property type="match status" value="1"/>
</dbReference>
<dbReference type="InterPro" id="IPR016162">
    <property type="entry name" value="Ald_DH_N"/>
</dbReference>
<dbReference type="InterPro" id="IPR016160">
    <property type="entry name" value="Ald_DH_CS_CYS"/>
</dbReference>
<evidence type="ECO:0000256" key="2">
    <source>
        <dbReference type="ARBA" id="ARBA00023002"/>
    </source>
</evidence>
<dbReference type="GO" id="GO:0016620">
    <property type="term" value="F:oxidoreductase activity, acting on the aldehyde or oxo group of donors, NAD or NADP as acceptor"/>
    <property type="evidence" value="ECO:0007669"/>
    <property type="project" value="UniProtKB-ARBA"/>
</dbReference>
<organism evidence="10 11">
    <name type="scientific">Cryptolaemus montrouzieri</name>
    <dbReference type="NCBI Taxonomy" id="559131"/>
    <lineage>
        <taxon>Eukaryota</taxon>
        <taxon>Metazoa</taxon>
        <taxon>Ecdysozoa</taxon>
        <taxon>Arthropoda</taxon>
        <taxon>Hexapoda</taxon>
        <taxon>Insecta</taxon>
        <taxon>Pterygota</taxon>
        <taxon>Neoptera</taxon>
        <taxon>Endopterygota</taxon>
        <taxon>Coleoptera</taxon>
        <taxon>Polyphaga</taxon>
        <taxon>Cucujiformia</taxon>
        <taxon>Coccinelloidea</taxon>
        <taxon>Coccinellidae</taxon>
        <taxon>Scymninae</taxon>
        <taxon>Scymnini</taxon>
        <taxon>Cryptolaemus</taxon>
    </lineage>
</organism>
<dbReference type="FunFam" id="3.40.309.10:FF:000003">
    <property type="entry name" value="Aldehyde dehydrogenase"/>
    <property type="match status" value="1"/>
</dbReference>
<dbReference type="InterPro" id="IPR015590">
    <property type="entry name" value="Aldehyde_DH_dom"/>
</dbReference>
<evidence type="ECO:0000313" key="10">
    <source>
        <dbReference type="EMBL" id="KAL3273359.1"/>
    </source>
</evidence>
<dbReference type="PANTHER" id="PTHR43570">
    <property type="entry name" value="ALDEHYDE DEHYDROGENASE"/>
    <property type="match status" value="1"/>
</dbReference>
<dbReference type="FunFam" id="3.40.605.10:FF:000004">
    <property type="entry name" value="Aldehyde dehydrogenase"/>
    <property type="match status" value="1"/>
</dbReference>
<comment type="similarity">
    <text evidence="1 4 7">Belongs to the aldehyde dehydrogenase family.</text>
</comment>
<dbReference type="PROSITE" id="PS00070">
    <property type="entry name" value="ALDEHYDE_DEHYDR_CYS"/>
    <property type="match status" value="1"/>
</dbReference>
<evidence type="ECO:0000256" key="6">
    <source>
        <dbReference type="PROSITE-ProRule" id="PRU10007"/>
    </source>
</evidence>
<dbReference type="AlphaFoldDB" id="A0ABD2N468"/>
<feature type="active site" evidence="5">
    <location>
        <position position="247"/>
    </location>
</feature>
<keyword evidence="2 4" id="KW-0560">Oxidoreductase</keyword>
<evidence type="ECO:0000256" key="8">
    <source>
        <dbReference type="SAM" id="Phobius"/>
    </source>
</evidence>
<dbReference type="InterPro" id="IPR016163">
    <property type="entry name" value="Ald_DH_C"/>
</dbReference>
<dbReference type="Gene3D" id="3.40.605.10">
    <property type="entry name" value="Aldehyde Dehydrogenase, Chain A, domain 1"/>
    <property type="match status" value="1"/>
</dbReference>
<gene>
    <name evidence="10" type="ORF">HHI36_014807</name>
</gene>
<evidence type="ECO:0000259" key="9">
    <source>
        <dbReference type="Pfam" id="PF00171"/>
    </source>
</evidence>
<keyword evidence="11" id="KW-1185">Reference proteome</keyword>
<keyword evidence="3" id="KW-0520">NAD</keyword>
<dbReference type="Proteomes" id="UP001516400">
    <property type="component" value="Unassembled WGS sequence"/>
</dbReference>
<keyword evidence="8" id="KW-0472">Membrane</keyword>
<comment type="caution">
    <text evidence="10">The sequence shown here is derived from an EMBL/GenBank/DDBJ whole genome shotgun (WGS) entry which is preliminary data.</text>
</comment>
<proteinExistence type="inferred from homology"/>
<keyword evidence="8" id="KW-0812">Transmembrane</keyword>
<name>A0ABD2N468_9CUCU</name>
<dbReference type="Gene3D" id="3.40.309.10">
    <property type="entry name" value="Aldehyde Dehydrogenase, Chain A, domain 2"/>
    <property type="match status" value="1"/>
</dbReference>
<dbReference type="PIRSF" id="PIRSF036492">
    <property type="entry name" value="ALDH"/>
    <property type="match status" value="1"/>
</dbReference>
<accession>A0ABD2N468</accession>
<feature type="transmembrane region" description="Helical" evidence="8">
    <location>
        <begin position="473"/>
        <end position="490"/>
    </location>
</feature>